<feature type="transmembrane region" description="Helical" evidence="2">
    <location>
        <begin position="258"/>
        <end position="276"/>
    </location>
</feature>
<dbReference type="Pfam" id="PF07690">
    <property type="entry name" value="MFS_1"/>
    <property type="match status" value="1"/>
</dbReference>
<dbReference type="GO" id="GO:0022857">
    <property type="term" value="F:transmembrane transporter activity"/>
    <property type="evidence" value="ECO:0007669"/>
    <property type="project" value="InterPro"/>
</dbReference>
<feature type="transmembrane region" description="Helical" evidence="2">
    <location>
        <begin position="21"/>
        <end position="46"/>
    </location>
</feature>
<evidence type="ECO:0000313" key="4">
    <source>
        <dbReference type="Proteomes" id="UP000256869"/>
    </source>
</evidence>
<keyword evidence="2" id="KW-0812">Transmembrane</keyword>
<reference evidence="3 4" key="1">
    <citation type="submission" date="2018-07" db="EMBL/GenBank/DDBJ databases">
        <title>Genomic Encyclopedia of Type Strains, Phase III (KMG-III): the genomes of soil and plant-associated and newly described type strains.</title>
        <authorList>
            <person name="Whitman W."/>
        </authorList>
    </citation>
    <scope>NUCLEOTIDE SEQUENCE [LARGE SCALE GENOMIC DNA]</scope>
    <source>
        <strain evidence="3 4">CECT 8236</strain>
    </source>
</reference>
<dbReference type="SUPFAM" id="SSF103473">
    <property type="entry name" value="MFS general substrate transporter"/>
    <property type="match status" value="1"/>
</dbReference>
<dbReference type="InterPro" id="IPR036259">
    <property type="entry name" value="MFS_trans_sf"/>
</dbReference>
<gene>
    <name evidence="3" type="ORF">DFP95_109127</name>
</gene>
<feature type="transmembrane region" description="Helical" evidence="2">
    <location>
        <begin position="223"/>
        <end position="252"/>
    </location>
</feature>
<dbReference type="GO" id="GO:0005886">
    <property type="term" value="C:plasma membrane"/>
    <property type="evidence" value="ECO:0007669"/>
    <property type="project" value="UniProtKB-SubCell"/>
</dbReference>
<feature type="transmembrane region" description="Helical" evidence="2">
    <location>
        <begin position="52"/>
        <end position="72"/>
    </location>
</feature>
<feature type="transmembrane region" description="Helical" evidence="2">
    <location>
        <begin position="110"/>
        <end position="133"/>
    </location>
</feature>
<feature type="transmembrane region" description="Helical" evidence="2">
    <location>
        <begin position="381"/>
        <end position="401"/>
    </location>
</feature>
<evidence type="ECO:0000313" key="3">
    <source>
        <dbReference type="EMBL" id="RED58090.1"/>
    </source>
</evidence>
<dbReference type="PANTHER" id="PTHR23526:SF2">
    <property type="entry name" value="MAJOR FACILITATOR SUPERFAMILY (MFS) PROFILE DOMAIN-CONTAINING PROTEIN"/>
    <property type="match status" value="1"/>
</dbReference>
<dbReference type="PANTHER" id="PTHR23526">
    <property type="entry name" value="INTEGRAL MEMBRANE TRANSPORT PROTEIN-RELATED"/>
    <property type="match status" value="1"/>
</dbReference>
<proteinExistence type="predicted"/>
<feature type="transmembrane region" description="Helical" evidence="2">
    <location>
        <begin position="177"/>
        <end position="198"/>
    </location>
</feature>
<evidence type="ECO:0000256" key="2">
    <source>
        <dbReference type="SAM" id="Phobius"/>
    </source>
</evidence>
<sequence length="412" mass="45312">MGNDYKPARIGENRKLDRQTVLLLAVNVLFLTATALSATFLGVYIWKATNDFVVIGWFTLLTHLSAALTFWIAGNGVKEGNKMICLRIGIGVSALFYAIVLLLGKNAFHYIELLGVVQGIANGLFWIAFNVIYFELTNADNRDRFNGLIGVFGSLVGMVVPWCSGVLISSIGGEKGYRLIFLISFVIFIAGMGLSFLVRNRRTDGSYDWFLTPRVLRKPKTPWLPVFAALAGQGVRESVFGLMIGLLVYISTGSERRLGSFTLIVSAVAFIGFYAVGKWLKPVWRSKGMLIGTIVMTAVIVPFFTGVTYTTLLIFGIGASLFFPLFAIPMTSAVFDLIGSNEDSVRQRVEYVVMRELALNAGRIVGMVLFIATLSCSRAPLAIHILLLVTGSAPLLSWRFIRNLLIPQHKQG</sequence>
<dbReference type="AlphaFoldDB" id="A0A3D9I8T0"/>
<dbReference type="Gene3D" id="1.20.1250.20">
    <property type="entry name" value="MFS general substrate transporter like domains"/>
    <property type="match status" value="1"/>
</dbReference>
<feature type="transmembrane region" description="Helical" evidence="2">
    <location>
        <begin position="288"/>
        <end position="307"/>
    </location>
</feature>
<feature type="transmembrane region" description="Helical" evidence="2">
    <location>
        <begin position="145"/>
        <end position="171"/>
    </location>
</feature>
<comment type="subcellular location">
    <subcellularLocation>
        <location evidence="1">Cell membrane</location>
        <topology evidence="1">Multi-pass membrane protein</topology>
    </subcellularLocation>
</comment>
<feature type="transmembrane region" description="Helical" evidence="2">
    <location>
        <begin position="357"/>
        <end position="375"/>
    </location>
</feature>
<feature type="transmembrane region" description="Helical" evidence="2">
    <location>
        <begin position="313"/>
        <end position="337"/>
    </location>
</feature>
<comment type="caution">
    <text evidence="3">The sequence shown here is derived from an EMBL/GenBank/DDBJ whole genome shotgun (WGS) entry which is preliminary data.</text>
</comment>
<dbReference type="OrthoDB" id="2086294at2"/>
<dbReference type="Proteomes" id="UP000256869">
    <property type="component" value="Unassembled WGS sequence"/>
</dbReference>
<accession>A0A3D9I8T0</accession>
<protein>
    <submittedName>
        <fullName evidence="3">YQGE family putative transporter</fullName>
    </submittedName>
</protein>
<dbReference type="InterPro" id="IPR052528">
    <property type="entry name" value="Sugar_transport-like"/>
</dbReference>
<evidence type="ECO:0000256" key="1">
    <source>
        <dbReference type="ARBA" id="ARBA00004651"/>
    </source>
</evidence>
<organism evidence="3 4">
    <name type="scientific">Cohnella lupini</name>
    <dbReference type="NCBI Taxonomy" id="1294267"/>
    <lineage>
        <taxon>Bacteria</taxon>
        <taxon>Bacillati</taxon>
        <taxon>Bacillota</taxon>
        <taxon>Bacilli</taxon>
        <taxon>Bacillales</taxon>
        <taxon>Paenibacillaceae</taxon>
        <taxon>Cohnella</taxon>
    </lineage>
</organism>
<dbReference type="RefSeq" id="WP_115993754.1">
    <property type="nucleotide sequence ID" value="NZ_QRDY01000009.1"/>
</dbReference>
<dbReference type="InterPro" id="IPR011701">
    <property type="entry name" value="MFS"/>
</dbReference>
<keyword evidence="2" id="KW-1133">Transmembrane helix</keyword>
<name>A0A3D9I8T0_9BACL</name>
<keyword evidence="2" id="KW-0472">Membrane</keyword>
<dbReference type="EMBL" id="QRDY01000009">
    <property type="protein sequence ID" value="RED58090.1"/>
    <property type="molecule type" value="Genomic_DNA"/>
</dbReference>
<keyword evidence="4" id="KW-1185">Reference proteome</keyword>
<feature type="transmembrane region" description="Helical" evidence="2">
    <location>
        <begin position="84"/>
        <end position="104"/>
    </location>
</feature>